<dbReference type="PANTHER" id="PTHR23511:SF5">
    <property type="entry name" value="MAJOR FACILITATOR-TYPE TRANSPORTER HXNZ-RELATED"/>
    <property type="match status" value="1"/>
</dbReference>
<feature type="transmembrane region" description="Helical" evidence="6">
    <location>
        <begin position="411"/>
        <end position="430"/>
    </location>
</feature>
<evidence type="ECO:0000256" key="4">
    <source>
        <dbReference type="ARBA" id="ARBA00022989"/>
    </source>
</evidence>
<organism evidence="8 9">
    <name type="scientific">Aphis glycines</name>
    <name type="common">Soybean aphid</name>
    <dbReference type="NCBI Taxonomy" id="307491"/>
    <lineage>
        <taxon>Eukaryota</taxon>
        <taxon>Metazoa</taxon>
        <taxon>Ecdysozoa</taxon>
        <taxon>Arthropoda</taxon>
        <taxon>Hexapoda</taxon>
        <taxon>Insecta</taxon>
        <taxon>Pterygota</taxon>
        <taxon>Neoptera</taxon>
        <taxon>Paraneoptera</taxon>
        <taxon>Hemiptera</taxon>
        <taxon>Sternorrhyncha</taxon>
        <taxon>Aphidomorpha</taxon>
        <taxon>Aphidoidea</taxon>
        <taxon>Aphididae</taxon>
        <taxon>Aphidini</taxon>
        <taxon>Aphis</taxon>
        <taxon>Aphis</taxon>
    </lineage>
</organism>
<feature type="transmembrane region" description="Helical" evidence="6">
    <location>
        <begin position="323"/>
        <end position="347"/>
    </location>
</feature>
<dbReference type="GO" id="GO:0022857">
    <property type="term" value="F:transmembrane transporter activity"/>
    <property type="evidence" value="ECO:0007669"/>
    <property type="project" value="InterPro"/>
</dbReference>
<dbReference type="AlphaFoldDB" id="A0A6G0U800"/>
<keyword evidence="2" id="KW-0813">Transport</keyword>
<dbReference type="Pfam" id="PF07690">
    <property type="entry name" value="MFS_1"/>
    <property type="match status" value="2"/>
</dbReference>
<sequence>MESSSSGYQNLNESDRRISNVFTAKKQAQDFEMSNVSVVPDVFNILLIFSFVYPWPETFTVAQAVDAFGFGRFQVKLSLFTGLCWMADSMETTILSILSPTLQYEWQITLFQQALATTVVFMGMMLSLPFWGFFSDKFGRKTALTLCSVLLFYFGILSSMSPNYSWLLILRGLVGFAIGCSPQSSPRNYYKYLINNEYFCFNFYLVFLGARSMLRSSLSPNSDAHIRLEMAFSTVHSTIAWFRMCVSGNKTPHKRLLHWLPESAKYLVTNGQTDKAIDTLKKVARDNGKPMLLGRLVVDDVVLEEKRGRFTDLLLPQLRVSSILLWFIWLVCAFCYYGIVLMSTGLFESSYNNRTCSSNFDGRIFKTVQSCTAESHYLTTRDYIDLLWTTLAEFPGIFATIFVIDRFGRKITLVFQFTLFAFTLFLLFQYAKNRVLLTITLFLARGIIAGVFQAIYVYTPEVYPTPLRSIGVGTCSAMARLGAMITPYIAQVLLKSSFNTSIIIYITAALLAAVASSLLPIETKGRDMKEEYVERD</sequence>
<comment type="caution">
    <text evidence="8">The sequence shown here is derived from an EMBL/GenBank/DDBJ whole genome shotgun (WGS) entry which is preliminary data.</text>
</comment>
<dbReference type="SUPFAM" id="SSF103473">
    <property type="entry name" value="MFS general substrate transporter"/>
    <property type="match status" value="2"/>
</dbReference>
<reference evidence="8 9" key="1">
    <citation type="submission" date="2019-08" db="EMBL/GenBank/DDBJ databases">
        <title>The genome of the soybean aphid Biotype 1, its phylome, world population structure and adaptation to the North American continent.</title>
        <authorList>
            <person name="Giordano R."/>
            <person name="Donthu R.K."/>
            <person name="Hernandez A.G."/>
            <person name="Wright C.L."/>
            <person name="Zimin A.V."/>
        </authorList>
    </citation>
    <scope>NUCLEOTIDE SEQUENCE [LARGE SCALE GENOMIC DNA]</scope>
    <source>
        <tissue evidence="8">Whole aphids</tissue>
    </source>
</reference>
<dbReference type="InterPro" id="IPR020846">
    <property type="entry name" value="MFS_dom"/>
</dbReference>
<feature type="transmembrane region" description="Helical" evidence="6">
    <location>
        <begin position="42"/>
        <end position="65"/>
    </location>
</feature>
<evidence type="ECO:0000313" key="9">
    <source>
        <dbReference type="Proteomes" id="UP000475862"/>
    </source>
</evidence>
<dbReference type="Gene3D" id="1.20.1250.20">
    <property type="entry name" value="MFS general substrate transporter like domains"/>
    <property type="match status" value="1"/>
</dbReference>
<proteinExistence type="predicted"/>
<feature type="transmembrane region" description="Helical" evidence="6">
    <location>
        <begin position="143"/>
        <end position="160"/>
    </location>
</feature>
<evidence type="ECO:0000256" key="3">
    <source>
        <dbReference type="ARBA" id="ARBA00022692"/>
    </source>
</evidence>
<dbReference type="InterPro" id="IPR011701">
    <property type="entry name" value="MFS"/>
</dbReference>
<dbReference type="PROSITE" id="PS50850">
    <property type="entry name" value="MFS"/>
    <property type="match status" value="1"/>
</dbReference>
<name>A0A6G0U800_APHGL</name>
<evidence type="ECO:0000256" key="1">
    <source>
        <dbReference type="ARBA" id="ARBA00004141"/>
    </source>
</evidence>
<evidence type="ECO:0000256" key="5">
    <source>
        <dbReference type="ARBA" id="ARBA00023136"/>
    </source>
</evidence>
<evidence type="ECO:0000256" key="2">
    <source>
        <dbReference type="ARBA" id="ARBA00022448"/>
    </source>
</evidence>
<gene>
    <name evidence="8" type="ORF">AGLY_000794</name>
</gene>
<dbReference type="Proteomes" id="UP000475862">
    <property type="component" value="Unassembled WGS sequence"/>
</dbReference>
<dbReference type="InterPro" id="IPR036259">
    <property type="entry name" value="MFS_trans_sf"/>
</dbReference>
<feature type="transmembrane region" description="Helical" evidence="6">
    <location>
        <begin position="502"/>
        <end position="521"/>
    </location>
</feature>
<dbReference type="PANTHER" id="PTHR23511">
    <property type="entry name" value="SYNAPTIC VESICLE GLYCOPROTEIN 2"/>
    <property type="match status" value="1"/>
</dbReference>
<feature type="domain" description="Major facilitator superfamily (MFS) profile" evidence="7">
    <location>
        <begin position="77"/>
        <end position="524"/>
    </location>
</feature>
<keyword evidence="9" id="KW-1185">Reference proteome</keyword>
<keyword evidence="4 6" id="KW-1133">Transmembrane helix</keyword>
<protein>
    <recommendedName>
        <fullName evidence="7">Major facilitator superfamily (MFS) profile domain-containing protein</fullName>
    </recommendedName>
</protein>
<dbReference type="GO" id="GO:0016020">
    <property type="term" value="C:membrane"/>
    <property type="evidence" value="ECO:0007669"/>
    <property type="project" value="UniProtKB-SubCell"/>
</dbReference>
<keyword evidence="3 6" id="KW-0812">Transmembrane</keyword>
<dbReference type="OrthoDB" id="4139357at2759"/>
<comment type="subcellular location">
    <subcellularLocation>
        <location evidence="1">Membrane</location>
        <topology evidence="1">Multi-pass membrane protein</topology>
    </subcellularLocation>
</comment>
<evidence type="ECO:0000256" key="6">
    <source>
        <dbReference type="SAM" id="Phobius"/>
    </source>
</evidence>
<feature type="transmembrane region" description="Helical" evidence="6">
    <location>
        <begin position="386"/>
        <end position="404"/>
    </location>
</feature>
<evidence type="ECO:0000313" key="8">
    <source>
        <dbReference type="EMBL" id="KAE9545251.1"/>
    </source>
</evidence>
<dbReference type="EMBL" id="VYZN01000001">
    <property type="protein sequence ID" value="KAE9545251.1"/>
    <property type="molecule type" value="Genomic_DNA"/>
</dbReference>
<feature type="transmembrane region" description="Helical" evidence="6">
    <location>
        <begin position="110"/>
        <end position="131"/>
    </location>
</feature>
<accession>A0A6G0U800</accession>
<keyword evidence="5 6" id="KW-0472">Membrane</keyword>
<evidence type="ECO:0000259" key="7">
    <source>
        <dbReference type="PROSITE" id="PS50850"/>
    </source>
</evidence>
<feature type="transmembrane region" description="Helical" evidence="6">
    <location>
        <begin position="436"/>
        <end position="458"/>
    </location>
</feature>